<dbReference type="RefSeq" id="WP_188366819.1">
    <property type="nucleotide sequence ID" value="NZ_BMDT01000002.1"/>
</dbReference>
<keyword evidence="1" id="KW-1133">Transmembrane helix</keyword>
<feature type="transmembrane region" description="Helical" evidence="1">
    <location>
        <begin position="198"/>
        <end position="216"/>
    </location>
</feature>
<accession>A0A917JD31</accession>
<keyword evidence="1" id="KW-0812">Transmembrane</keyword>
<protein>
    <submittedName>
        <fullName evidence="2">Membrane protein</fullName>
    </submittedName>
</protein>
<name>A0A917JD31_9ENTE</name>
<dbReference type="EMBL" id="BMDT01000002">
    <property type="protein sequence ID" value="GGI64973.1"/>
    <property type="molecule type" value="Genomic_DNA"/>
</dbReference>
<reference evidence="2" key="1">
    <citation type="journal article" date="2014" name="Int. J. Syst. Evol. Microbiol.">
        <title>Complete genome sequence of Corynebacterium casei LMG S-19264T (=DSM 44701T), isolated from a smear-ripened cheese.</title>
        <authorList>
            <consortium name="US DOE Joint Genome Institute (JGI-PGF)"/>
            <person name="Walter F."/>
            <person name="Albersmeier A."/>
            <person name="Kalinowski J."/>
            <person name="Ruckert C."/>
        </authorList>
    </citation>
    <scope>NUCLEOTIDE SEQUENCE</scope>
    <source>
        <strain evidence="2">CCM 8433</strain>
    </source>
</reference>
<evidence type="ECO:0000256" key="1">
    <source>
        <dbReference type="SAM" id="Phobius"/>
    </source>
</evidence>
<gene>
    <name evidence="2" type="ORF">GCM10011482_06270</name>
</gene>
<dbReference type="PANTHER" id="PTHR40076:SF1">
    <property type="entry name" value="MEMBRANE PROTEIN"/>
    <property type="match status" value="1"/>
</dbReference>
<dbReference type="Pfam" id="PF06161">
    <property type="entry name" value="DUF975"/>
    <property type="match status" value="1"/>
</dbReference>
<dbReference type="PANTHER" id="PTHR40076">
    <property type="entry name" value="MEMBRANE PROTEIN-RELATED"/>
    <property type="match status" value="1"/>
</dbReference>
<keyword evidence="3" id="KW-1185">Reference proteome</keyword>
<dbReference type="InterPro" id="IPR010380">
    <property type="entry name" value="DUF975"/>
</dbReference>
<feature type="transmembrane region" description="Helical" evidence="1">
    <location>
        <begin position="120"/>
        <end position="148"/>
    </location>
</feature>
<evidence type="ECO:0000313" key="2">
    <source>
        <dbReference type="EMBL" id="GGI64973.1"/>
    </source>
</evidence>
<comment type="caution">
    <text evidence="2">The sequence shown here is derived from an EMBL/GenBank/DDBJ whole genome shotgun (WGS) entry which is preliminary data.</text>
</comment>
<keyword evidence="1" id="KW-0472">Membrane</keyword>
<evidence type="ECO:0000313" key="3">
    <source>
        <dbReference type="Proteomes" id="UP000622610"/>
    </source>
</evidence>
<sequence>MKSNAMLKAEAKEALQGRWKEAVLLNLIPTVISILVALIFLALIAVPAYFLFNSDMVQSATSNFNTEVNLGGSGAPSFAGGIIATLFSVGISWTFLDVLRRQKMTIEPLKDAFRGFQAPYGIGIVVIYLLTAIFTFLWSLLFIIPGIIKSYAYSQAYFIYYDEYRETGVAPSYRDSITKSRQLMDGHKGRLFLLDLSFIGWHIVCLFTLGIGYLWLTPYISTTKAAFYDSL</sequence>
<feature type="transmembrane region" description="Helical" evidence="1">
    <location>
        <begin position="78"/>
        <end position="99"/>
    </location>
</feature>
<dbReference type="AlphaFoldDB" id="A0A917JD31"/>
<reference evidence="2" key="2">
    <citation type="submission" date="2020-09" db="EMBL/GenBank/DDBJ databases">
        <authorList>
            <person name="Sun Q."/>
            <person name="Sedlacek I."/>
        </authorList>
    </citation>
    <scope>NUCLEOTIDE SEQUENCE</scope>
    <source>
        <strain evidence="2">CCM 8433</strain>
    </source>
</reference>
<proteinExistence type="predicted"/>
<organism evidence="2 3">
    <name type="scientific">Enterococcus alcedinis</name>
    <dbReference type="NCBI Taxonomy" id="1274384"/>
    <lineage>
        <taxon>Bacteria</taxon>
        <taxon>Bacillati</taxon>
        <taxon>Bacillota</taxon>
        <taxon>Bacilli</taxon>
        <taxon>Lactobacillales</taxon>
        <taxon>Enterococcaceae</taxon>
        <taxon>Enterococcus</taxon>
    </lineage>
</organism>
<dbReference type="Proteomes" id="UP000622610">
    <property type="component" value="Unassembled WGS sequence"/>
</dbReference>
<feature type="transmembrane region" description="Helical" evidence="1">
    <location>
        <begin position="21"/>
        <end position="52"/>
    </location>
</feature>